<organism evidence="3 4">
    <name type="scientific">Flavobacterium sediminilitoris</name>
    <dbReference type="NCBI Taxonomy" id="2024526"/>
    <lineage>
        <taxon>Bacteria</taxon>
        <taxon>Pseudomonadati</taxon>
        <taxon>Bacteroidota</taxon>
        <taxon>Flavobacteriia</taxon>
        <taxon>Flavobacteriales</taxon>
        <taxon>Flavobacteriaceae</taxon>
        <taxon>Flavobacterium</taxon>
    </lineage>
</organism>
<dbReference type="Proteomes" id="UP000830454">
    <property type="component" value="Chromosome"/>
</dbReference>
<keyword evidence="4" id="KW-1185">Reference proteome</keyword>
<dbReference type="InterPro" id="IPR036116">
    <property type="entry name" value="FN3_sf"/>
</dbReference>
<reference evidence="3" key="1">
    <citation type="submission" date="2021-12" db="EMBL/GenBank/DDBJ databases">
        <authorList>
            <person name="Cha I.-T."/>
            <person name="Lee K.-E."/>
            <person name="Park S.-J."/>
        </authorList>
    </citation>
    <scope>NUCLEOTIDE SEQUENCE</scope>
    <source>
        <strain evidence="3">YSM-43</strain>
    </source>
</reference>
<feature type="domain" description="Fibronectin type-III" evidence="2">
    <location>
        <begin position="971"/>
        <end position="1060"/>
    </location>
</feature>
<dbReference type="Pfam" id="PF07675">
    <property type="entry name" value="Cleaved_Adhesin"/>
    <property type="match status" value="3"/>
</dbReference>
<dbReference type="InterPro" id="IPR044023">
    <property type="entry name" value="Ig_7"/>
</dbReference>
<dbReference type="InterPro" id="IPR011628">
    <property type="entry name" value="Cleaved_adhesin"/>
</dbReference>
<feature type="domain" description="Fibronectin type-III" evidence="2">
    <location>
        <begin position="1232"/>
        <end position="1326"/>
    </location>
</feature>
<dbReference type="Gene3D" id="2.60.40.4070">
    <property type="match status" value="1"/>
</dbReference>
<dbReference type="PANTHER" id="PTHR46708">
    <property type="entry name" value="TENASCIN"/>
    <property type="match status" value="1"/>
</dbReference>
<dbReference type="Pfam" id="PF00041">
    <property type="entry name" value="fn3"/>
    <property type="match status" value="3"/>
</dbReference>
<dbReference type="InterPro" id="IPR050991">
    <property type="entry name" value="ECM_Regulatory_Proteins"/>
</dbReference>
<evidence type="ECO:0000313" key="3">
    <source>
        <dbReference type="EMBL" id="UOX33633.1"/>
    </source>
</evidence>
<dbReference type="PROSITE" id="PS50853">
    <property type="entry name" value="FN3"/>
    <property type="match status" value="5"/>
</dbReference>
<accession>A0ABY4HLT1</accession>
<dbReference type="InterPro" id="IPR026341">
    <property type="entry name" value="T9SS_type_B"/>
</dbReference>
<evidence type="ECO:0000256" key="1">
    <source>
        <dbReference type="ARBA" id="ARBA00022737"/>
    </source>
</evidence>
<dbReference type="SUPFAM" id="SSF49265">
    <property type="entry name" value="Fibronectin type III"/>
    <property type="match status" value="4"/>
</dbReference>
<evidence type="ECO:0000313" key="4">
    <source>
        <dbReference type="Proteomes" id="UP000830454"/>
    </source>
</evidence>
<dbReference type="Gene3D" id="2.60.40.10">
    <property type="entry name" value="Immunoglobulins"/>
    <property type="match status" value="5"/>
</dbReference>
<dbReference type="EMBL" id="CP090145">
    <property type="protein sequence ID" value="UOX33633.1"/>
    <property type="molecule type" value="Genomic_DNA"/>
</dbReference>
<evidence type="ECO:0000259" key="2">
    <source>
        <dbReference type="PROSITE" id="PS50853"/>
    </source>
</evidence>
<feature type="domain" description="Fibronectin type-III" evidence="2">
    <location>
        <begin position="228"/>
        <end position="315"/>
    </location>
</feature>
<dbReference type="NCBIfam" id="TIGR04131">
    <property type="entry name" value="Bac_Flav_CTERM"/>
    <property type="match status" value="1"/>
</dbReference>
<name>A0ABY4HLT1_9FLAO</name>
<gene>
    <name evidence="3" type="ORF">LXD69_16560</name>
</gene>
<protein>
    <submittedName>
        <fullName evidence="3">Choice-of-anchor J domain-containing protein</fullName>
    </submittedName>
</protein>
<dbReference type="PANTHER" id="PTHR46708:SF2">
    <property type="entry name" value="FIBRONECTIN TYPE-III DOMAIN-CONTAINING PROTEIN"/>
    <property type="match status" value="1"/>
</dbReference>
<reference evidence="3" key="2">
    <citation type="submission" date="2022-04" db="EMBL/GenBank/DDBJ databases">
        <title>Complete Genome Sequence of Flavobacterium sediminilitoris YSM-43, Isolated from a Tidal Sediment.</title>
        <authorList>
            <person name="Lee P.A."/>
        </authorList>
    </citation>
    <scope>NUCLEOTIDE SEQUENCE</scope>
    <source>
        <strain evidence="3">YSM-43</strain>
    </source>
</reference>
<dbReference type="RefSeq" id="WP_246916186.1">
    <property type="nucleotide sequence ID" value="NZ_CP090145.1"/>
</dbReference>
<feature type="domain" description="Fibronectin type-III" evidence="2">
    <location>
        <begin position="714"/>
        <end position="806"/>
    </location>
</feature>
<dbReference type="SMART" id="SM00060">
    <property type="entry name" value="FN3"/>
    <property type="match status" value="6"/>
</dbReference>
<dbReference type="Pfam" id="PF13585">
    <property type="entry name" value="CHU_C"/>
    <property type="match status" value="1"/>
</dbReference>
<dbReference type="InterPro" id="IPR003961">
    <property type="entry name" value="FN3_dom"/>
</dbReference>
<dbReference type="CDD" id="cd00063">
    <property type="entry name" value="FN3"/>
    <property type="match status" value="3"/>
</dbReference>
<keyword evidence="1" id="KW-0677">Repeat</keyword>
<proteinExistence type="predicted"/>
<sequence>MLKKLQLINVVNSHLLQISCQHFLWKKIDLLLPKKLNKVCFVFMLMLFSINSYSQLPTESFESGIPGSWNLFQNNFGTISWETTTDGYLGTNAVTVNPASDNIGTGNTAEYYLVTPQITVPENGQIRFFTKQGSAIDNGTTYEIRVSTASQPDISGFTVVLDSWTETTLNTSATTYEEKIVAIPTSIAAGLDIYIAFVAVNNQSGSTPEGDSWFVDNIQVVESCIDVAANQVSFTNIDLDSADITWGHPTATNFEVQYVLQGAAPAMTGTPISGNTTSFSMLNADTSYDVYIKTFCPNTEVSNWAGPFNFTTLALGGACESAINVGDLTTPYTTTDNLNNYNNGIVLSTPGSGCTSYTNNYAIGGKAFYVYSPTVSGVIKITLTSTNTRTGLFVYEECSNVGVTCVGGVANTTNAPRVIDLTVNAGTNYIILVSSNYSATTNIPYTLTVESPACPAPSGIIASSILQTSANLSWNNLGNLASSWEVAVQPIGTGVPTGSGISASSNVTFNVTTTLSGTALTPNTDYEVYIRSNCGSGFGAWSSVYNFKTQCDIFSTPYSQDFTGNTASNPAPCWTPLDINNDGVVWTYISSAATFFQSNTTNNNVDMFVSPMIDLGTTPKRLRFKHKNVNSNNLHFQVVLSTTGLGNDNFTVVLLPNTTYSNNAYVEKVINIPSSITGPVNIAWLFDNTIQDSPASTRLYIDDVIVEDKPACSDPLDVLVSNITTTSADFNWTAGDIETQWEVVIQTQGTGIPTGSGTLVNSNAISSTLIQPLTHATRYELYVRAYCSGTLQSDWVGPINFITECGTFTVPYYESLNDTDPDSHSFCYSILNVANDGTAWTLSGTEARLQKPIFGTFPGFDDWLISPAIEVIGTKELKFKYRAITNPFFSNPRFGIEVLMSTTDTDPASFSVIAPLFEFTNTDYVEKNIYINANGPVYIAFRVPPSFDPNPFVSILNIDDISIDDAPSCPNPSLLEVSNVSQTTVDLSWTPGFLETEWEVAVQPIGSGVPTNGTQVLTTPSYTAINLTADTKYEYYVRAICSGTDQSDWIGPITFKTLCNEFASPFFESFDTGSPTEGCWIVNDFNADANSWSLNSATFVYEGDHAAAMFTGTNGANDDYLISPTITVTANQRLRFYYRVNDSFFQEDLRVLLSTSGIAPADFTTVLFSTDDSGVITNTEYEEMIINLPAGVTGNINIAFHVPGYPPNSWNYRGQLLAIDNFIIEDIPSCPQPYNLVVNNITDVEAQLFWETAGTETQWEVYVVPVGVSDPNVSVDPQYLTTVSTNPYTISGLDPAIKYEFYVRSVCSTSESSEWSGPIEFTTKCSFANLCEYIITLDNGAPNRPATSIDLIQNGEIVQQLVFPTVTSPGVTPPPATYTVFLCDGVEFSLFWNSLGFAPNQYPNAQVTMTNSSSVIVYQSPLGIGATQSTIFTGVTSCSTVTCPQPTDLAVNEDGSLTWTAGGSETQWEVFIQPLGNGTLPQSGIVVNTNSYVPVDADFNDLQAGTYEFFVRAICGTNDESFWSGPQEFVRNDSSANAIILAVNETEICDSTGMNASFYGATVSSEASTCSGSNNGDVWFEFIATQTAHIIELNNFSGSYYINSGAPAHPLITITLYKDNNGTLEQLACSDKNTMLAAYSSATEIGATYKVRLTLNSAAHNGYTFNICIKTPNNLCSIGTLNSGFEAPVATFGLLGNFYRENVVPTWRYNYPGHDRVFYIDALSGSIVPYEGNQCVQVLSPEDAYDPTDFVNVYGLYQDLDSSETVEYEYSYAQATRFPGLAVELFAGPPSGPFVLIEDNLSLANWQLISGTYAVPTGQNVTRFIFRSKNNGIGNLLDGVSITSNNKIITQNQALNCTQNNVQVEAVGYGEWTADANNPAVANIVDPTANSTEINNFTASGDYIFYWNTRYCQYAITFTYQANEEVPTVMSPINYCTSEAPIQLTATVPSGYTLLWYTSATGGVGNAIAPTPDPTVTGTSSYYVSSVDPNGCESSRVLIEVNIEYVFCNQIPKGISPNGDGSNDVFDLTGLGVSNVTIFNRYGREVYSFSGNYTNQWDGNTNEGEELPDGTYFYNVVTNDGKSTTGWVYIIR</sequence>
<dbReference type="Pfam" id="PF19081">
    <property type="entry name" value="Ig_7"/>
    <property type="match status" value="1"/>
</dbReference>
<feature type="domain" description="Fibronectin type-III" evidence="2">
    <location>
        <begin position="456"/>
        <end position="552"/>
    </location>
</feature>
<dbReference type="InterPro" id="IPR013783">
    <property type="entry name" value="Ig-like_fold"/>
</dbReference>
<dbReference type="Gene3D" id="2.60.120.200">
    <property type="match status" value="4"/>
</dbReference>
<dbReference type="NCBIfam" id="NF038128">
    <property type="entry name" value="choice_anch_J"/>
    <property type="match status" value="4"/>
</dbReference>